<feature type="signal peptide" evidence="1">
    <location>
        <begin position="1"/>
        <end position="35"/>
    </location>
</feature>
<organism evidence="2 3">
    <name type="scientific">Gammaproteobacteria bacterium LSUCC0057</name>
    <dbReference type="NCBI Taxonomy" id="2559237"/>
    <lineage>
        <taxon>Bacteria</taxon>
        <taxon>Pseudomonadati</taxon>
        <taxon>Pseudomonadota</taxon>
        <taxon>Gammaproteobacteria</taxon>
        <taxon>Cellvibrionales</taxon>
        <taxon>Porticoccaceae</taxon>
        <taxon>SAR92 clade</taxon>
    </lineage>
</organism>
<evidence type="ECO:0000256" key="1">
    <source>
        <dbReference type="SAM" id="SignalP"/>
    </source>
</evidence>
<protein>
    <recommendedName>
        <fullName evidence="4">DUF2946 domain-containing protein</fullName>
    </recommendedName>
</protein>
<evidence type="ECO:0008006" key="4">
    <source>
        <dbReference type="Google" id="ProtNLM"/>
    </source>
</evidence>
<feature type="chain" id="PRO_5021309014" description="DUF2946 domain-containing protein" evidence="1">
    <location>
        <begin position="36"/>
        <end position="106"/>
    </location>
</feature>
<reference evidence="2 3" key="1">
    <citation type="submission" date="2019-03" db="EMBL/GenBank/DDBJ databases">
        <title>Draft genome of Gammaproteobacteria bacterium LSUCC0057, a member of the SAR92 clade.</title>
        <authorList>
            <person name="Lanclos V.C."/>
            <person name="Doiron C."/>
            <person name="Henson M.W."/>
            <person name="Thrash J.C."/>
        </authorList>
    </citation>
    <scope>NUCLEOTIDE SEQUENCE [LARGE SCALE GENOMIC DNA]</scope>
    <source>
        <strain evidence="2 3">LSUCC0057</strain>
    </source>
</reference>
<dbReference type="AlphaFoldDB" id="A0A4Y8UL36"/>
<keyword evidence="3" id="KW-1185">Reference proteome</keyword>
<keyword evidence="1" id="KW-0732">Signal</keyword>
<dbReference type="Proteomes" id="UP000298133">
    <property type="component" value="Unassembled WGS sequence"/>
</dbReference>
<sequence length="106" mass="10889">MFNANPSRSLLAACQRSARLFAALLLLALAPLALSHVDANHLHLDDSAGHCELCLNQGAVAGPIAVTAVQLAPTAAQFAAHSASRPALQPFFITAIRGPPLALTSA</sequence>
<dbReference type="EMBL" id="SPIA01000001">
    <property type="protein sequence ID" value="TFH68527.1"/>
    <property type="molecule type" value="Genomic_DNA"/>
</dbReference>
<name>A0A4Y8UL36_9GAMM</name>
<evidence type="ECO:0000313" key="3">
    <source>
        <dbReference type="Proteomes" id="UP000298133"/>
    </source>
</evidence>
<evidence type="ECO:0000313" key="2">
    <source>
        <dbReference type="EMBL" id="TFH68527.1"/>
    </source>
</evidence>
<proteinExistence type="predicted"/>
<comment type="caution">
    <text evidence="2">The sequence shown here is derived from an EMBL/GenBank/DDBJ whole genome shotgun (WGS) entry which is preliminary data.</text>
</comment>
<gene>
    <name evidence="2" type="ORF">E3W66_00785</name>
</gene>
<accession>A0A4Y8UL36</accession>